<keyword evidence="16" id="KW-0675">Receptor</keyword>
<feature type="disulfide bond" evidence="13">
    <location>
        <begin position="214"/>
        <end position="257"/>
    </location>
</feature>
<dbReference type="Proteomes" id="UP000190648">
    <property type="component" value="Unassembled WGS sequence"/>
</dbReference>
<keyword evidence="7" id="KW-0391">Immunity</keyword>
<keyword evidence="6" id="KW-0677">Repeat</keyword>
<dbReference type="Gene3D" id="2.10.70.10">
    <property type="entry name" value="Complement Module, domain 1"/>
    <property type="match status" value="6"/>
</dbReference>
<keyword evidence="10 13" id="KW-1015">Disulfide bond</keyword>
<gene>
    <name evidence="16" type="ORF">AV530_019172</name>
</gene>
<keyword evidence="4 13" id="KW-0768">Sushi</keyword>
<evidence type="ECO:0000256" key="7">
    <source>
        <dbReference type="ARBA" id="ARBA00022859"/>
    </source>
</evidence>
<feature type="domain" description="Sushi" evidence="15">
    <location>
        <begin position="277"/>
        <end position="335"/>
    </location>
</feature>
<dbReference type="OrthoDB" id="8961654at2759"/>
<dbReference type="STRING" id="372326.A0A1V4KX43"/>
<comment type="caution">
    <text evidence="16">The sequence shown here is derived from an EMBL/GenBank/DDBJ whole genome shotgun (WGS) entry which is preliminary data.</text>
</comment>
<proteinExistence type="inferred from homology"/>
<evidence type="ECO:0000256" key="8">
    <source>
        <dbReference type="ARBA" id="ARBA00022875"/>
    </source>
</evidence>
<dbReference type="InterPro" id="IPR035976">
    <property type="entry name" value="Sushi/SCR/CCP_sf"/>
</dbReference>
<dbReference type="Pfam" id="PF00084">
    <property type="entry name" value="Sushi"/>
    <property type="match status" value="6"/>
</dbReference>
<feature type="chain" id="PRO_5012053473" evidence="14">
    <location>
        <begin position="28"/>
        <end position="454"/>
    </location>
</feature>
<keyword evidence="11" id="KW-0325">Glycoprotein</keyword>
<organism evidence="16 17">
    <name type="scientific">Patagioenas fasciata monilis</name>
    <dbReference type="NCBI Taxonomy" id="372326"/>
    <lineage>
        <taxon>Eukaryota</taxon>
        <taxon>Metazoa</taxon>
        <taxon>Chordata</taxon>
        <taxon>Craniata</taxon>
        <taxon>Vertebrata</taxon>
        <taxon>Euteleostomi</taxon>
        <taxon>Archelosauria</taxon>
        <taxon>Archosauria</taxon>
        <taxon>Dinosauria</taxon>
        <taxon>Saurischia</taxon>
        <taxon>Theropoda</taxon>
        <taxon>Coelurosauria</taxon>
        <taxon>Aves</taxon>
        <taxon>Neognathae</taxon>
        <taxon>Neoaves</taxon>
        <taxon>Columbimorphae</taxon>
        <taxon>Columbiformes</taxon>
        <taxon>Columbidae</taxon>
        <taxon>Patagioenas</taxon>
    </lineage>
</organism>
<feature type="disulfide bond" evidence="13">
    <location>
        <begin position="183"/>
        <end position="210"/>
    </location>
</feature>
<feature type="domain" description="Sushi" evidence="15">
    <location>
        <begin position="92"/>
        <end position="152"/>
    </location>
</feature>
<evidence type="ECO:0000256" key="10">
    <source>
        <dbReference type="ARBA" id="ARBA00023157"/>
    </source>
</evidence>
<feature type="domain" description="Sushi" evidence="15">
    <location>
        <begin position="336"/>
        <end position="404"/>
    </location>
</feature>
<dbReference type="PANTHER" id="PTHR19325">
    <property type="entry name" value="COMPLEMENT COMPONENT-RELATED SUSHI DOMAIN-CONTAINING"/>
    <property type="match status" value="1"/>
</dbReference>
<dbReference type="PANTHER" id="PTHR19325:SF317">
    <property type="entry name" value="COMPLEMENT DECAY-ACCELERATING FACTOR"/>
    <property type="match status" value="1"/>
</dbReference>
<keyword evidence="5 14" id="KW-0732">Signal</keyword>
<evidence type="ECO:0000256" key="14">
    <source>
        <dbReference type="SAM" id="SignalP"/>
    </source>
</evidence>
<accession>A0A1V4KX43</accession>
<dbReference type="InterPro" id="IPR050350">
    <property type="entry name" value="Compl-Cell_Adhes-Reg"/>
</dbReference>
<evidence type="ECO:0000256" key="12">
    <source>
        <dbReference type="ARBA" id="ARBA00045541"/>
    </source>
</evidence>
<reference evidence="16 17" key="1">
    <citation type="submission" date="2016-02" db="EMBL/GenBank/DDBJ databases">
        <title>Band-tailed pigeon sequencing and assembly.</title>
        <authorList>
            <person name="Soares A.E."/>
            <person name="Novak B.J."/>
            <person name="Rice E.S."/>
            <person name="O'Connell B."/>
            <person name="Chang D."/>
            <person name="Weber S."/>
            <person name="Shapiro B."/>
        </authorList>
    </citation>
    <scope>NUCLEOTIDE SEQUENCE [LARGE SCALE GENOMIC DNA]</scope>
    <source>
        <strain evidence="16">BTP2013</strain>
        <tissue evidence="16">Blood</tissue>
    </source>
</reference>
<dbReference type="FunFam" id="2.10.70.10:FF:000014">
    <property type="entry name" value="Membrane cofactor protein"/>
    <property type="match status" value="2"/>
</dbReference>
<feature type="domain" description="Sushi" evidence="15">
    <location>
        <begin position="27"/>
        <end position="91"/>
    </location>
</feature>
<comment type="caution">
    <text evidence="13">Lacks conserved residue(s) required for the propagation of feature annotation.</text>
</comment>
<feature type="disulfide bond" evidence="13">
    <location>
        <begin position="94"/>
        <end position="137"/>
    </location>
</feature>
<sequence>MLVFLRHPGQLLAVAMLVLQPAGSLEGQCPIPDIPHGQLKPAQNITYGSTATLECDAGYIPMGISYSSMGTSTLRCMANGRWYPRTPACTLGHCPYPPAIDYADRNPQREFPVGTNVIYFCRSGYTLLPDVSPITTCLKNFTWSAIPKLCQKAQCPSPVILHGRELSPGKAKYTFGQQVEFQCDLGYVLRGGERIQCSSDGTWRPPVPYCDKVCGPPPKIANGQHSGLGREQFPYGTEVKYSCAEGLSLIGDESIYCTSDDGVNLTWSGPAPECKVVRCPRPVVQRGRMTPQRFTFPYGAAVWFSCDEGFVLWGGAESRCLADGTWHPPLPTCQPVRCPQPQVPNGRLKSTLDDQVWYPANATVTFECLQGYHFSNNGNASLEDSRTATCLPDGNWTPLPTCKEEGDADVCEEVHYIKTTFECGVPMAEVKTLLEIQKLFLEIKILKVKLGILN</sequence>
<evidence type="ECO:0000313" key="17">
    <source>
        <dbReference type="Proteomes" id="UP000190648"/>
    </source>
</evidence>
<evidence type="ECO:0000313" key="16">
    <source>
        <dbReference type="EMBL" id="OPJ89083.1"/>
    </source>
</evidence>
<feature type="disulfide bond" evidence="13">
    <location>
        <begin position="306"/>
        <end position="333"/>
    </location>
</feature>
<feature type="domain" description="Sushi" evidence="15">
    <location>
        <begin position="153"/>
        <end position="212"/>
    </location>
</feature>
<comment type="similarity">
    <text evidence="2">Belongs to the receptors of complement activation (RCA) family.</text>
</comment>
<dbReference type="EMBL" id="LSYS01001493">
    <property type="protein sequence ID" value="OPJ89083.1"/>
    <property type="molecule type" value="Genomic_DNA"/>
</dbReference>
<feature type="signal peptide" evidence="14">
    <location>
        <begin position="1"/>
        <end position="27"/>
    </location>
</feature>
<dbReference type="SUPFAM" id="SSF57535">
    <property type="entry name" value="Complement control module/SCR domain"/>
    <property type="match status" value="6"/>
</dbReference>
<dbReference type="CDD" id="cd00033">
    <property type="entry name" value="CCP"/>
    <property type="match status" value="6"/>
</dbReference>
<keyword evidence="17" id="KW-1185">Reference proteome</keyword>
<keyword evidence="8" id="KW-0180">Complement pathway</keyword>
<evidence type="ECO:0000256" key="3">
    <source>
        <dbReference type="ARBA" id="ARBA00022588"/>
    </source>
</evidence>
<feature type="domain" description="Sushi" evidence="15">
    <location>
        <begin position="213"/>
        <end position="276"/>
    </location>
</feature>
<evidence type="ECO:0000256" key="2">
    <source>
        <dbReference type="ARBA" id="ARBA00010908"/>
    </source>
</evidence>
<dbReference type="Gene3D" id="1.20.5.3730">
    <property type="match status" value="1"/>
</dbReference>
<evidence type="ECO:0000256" key="9">
    <source>
        <dbReference type="ARBA" id="ARBA00023136"/>
    </source>
</evidence>
<dbReference type="AlphaFoldDB" id="A0A1V4KX43"/>
<protein>
    <submittedName>
        <fullName evidence="16">Complement receptor type 2</fullName>
    </submittedName>
</protein>
<evidence type="ECO:0000256" key="4">
    <source>
        <dbReference type="ARBA" id="ARBA00022659"/>
    </source>
</evidence>
<comment type="function">
    <text evidence="12">This protein recognizes C4b and C3b fragments that condense with cell-surface hydroxyl or amino groups when nascent C4b and C3b are locally generated during C4 and c3 activation. Interaction of daf with cell-associated C4b and C3b polypeptides interferes with their ability to catalyze the conversion of C2 and factor B to enzymatically active C2a and Bb and thereby prevents the formation of C4b2a and C3bBb, the amplification convertases of the complement cascade. Inhibits complement activation by destabilizing and preventing the formation of C3 and C5 convertases, which prevents complement damage.</text>
</comment>
<evidence type="ECO:0000256" key="13">
    <source>
        <dbReference type="PROSITE-ProRule" id="PRU00302"/>
    </source>
</evidence>
<name>A0A1V4KX43_PATFA</name>
<dbReference type="PROSITE" id="PS50923">
    <property type="entry name" value="SUSHI"/>
    <property type="match status" value="6"/>
</dbReference>
<keyword evidence="9" id="KW-0472">Membrane</keyword>
<evidence type="ECO:0000256" key="1">
    <source>
        <dbReference type="ARBA" id="ARBA00004370"/>
    </source>
</evidence>
<dbReference type="SMART" id="SM00032">
    <property type="entry name" value="CCP"/>
    <property type="match status" value="6"/>
</dbReference>
<evidence type="ECO:0000256" key="6">
    <source>
        <dbReference type="ARBA" id="ARBA00022737"/>
    </source>
</evidence>
<evidence type="ECO:0000259" key="15">
    <source>
        <dbReference type="PROSITE" id="PS50923"/>
    </source>
</evidence>
<comment type="subcellular location">
    <subcellularLocation>
        <location evidence="1">Membrane</location>
    </subcellularLocation>
</comment>
<evidence type="ECO:0000256" key="11">
    <source>
        <dbReference type="ARBA" id="ARBA00023180"/>
    </source>
</evidence>
<dbReference type="InterPro" id="IPR000436">
    <property type="entry name" value="Sushi_SCR_CCP_dom"/>
</dbReference>
<keyword evidence="3" id="KW-0399">Innate immunity</keyword>
<evidence type="ECO:0000256" key="5">
    <source>
        <dbReference type="ARBA" id="ARBA00022729"/>
    </source>
</evidence>